<keyword evidence="2" id="KW-0472">Membrane</keyword>
<evidence type="ECO:0000313" key="5">
    <source>
        <dbReference type="Proteomes" id="UP000677152"/>
    </source>
</evidence>
<feature type="domain" description="YcxB-like C-terminal" evidence="3">
    <location>
        <begin position="153"/>
        <end position="213"/>
    </location>
</feature>
<gene>
    <name evidence="4" type="ORF">KCV87_09090</name>
</gene>
<dbReference type="AlphaFoldDB" id="A0AA45LA64"/>
<evidence type="ECO:0000256" key="2">
    <source>
        <dbReference type="SAM" id="Phobius"/>
    </source>
</evidence>
<sequence>MTGEAPEGGPEAGRAAAEPTGAGTVDVGSEAHEPGARTPGKEPGGSPEGPGAAGAGSAPVTGATGGVDFAWTPHPSDWRAALRTAVPLYRWVPWFAAAFAVFGVVVLVIGLTVPGVAALVLAALMAAMVPVTTWVSFHNHPIAAKAVTGSADDHSLRMAVSGAARSEVAWSQLPGWAETGRTFVLRTPDSGMYAVPHRAFGPGDGVGKFRALLAEHVGPAA</sequence>
<dbReference type="Proteomes" id="UP000677152">
    <property type="component" value="Chromosome"/>
</dbReference>
<proteinExistence type="predicted"/>
<keyword evidence="2" id="KW-1133">Transmembrane helix</keyword>
<protein>
    <submittedName>
        <fullName evidence="4">YcxB family protein</fullName>
    </submittedName>
</protein>
<evidence type="ECO:0000313" key="4">
    <source>
        <dbReference type="EMBL" id="QUF06187.1"/>
    </source>
</evidence>
<name>A0AA45LA64_9PSEU</name>
<keyword evidence="2" id="KW-0812">Transmembrane</keyword>
<feature type="transmembrane region" description="Helical" evidence="2">
    <location>
        <begin position="116"/>
        <end position="137"/>
    </location>
</feature>
<feature type="region of interest" description="Disordered" evidence="1">
    <location>
        <begin position="1"/>
        <end position="59"/>
    </location>
</feature>
<dbReference type="InterPro" id="IPR025588">
    <property type="entry name" value="YcxB-like_C"/>
</dbReference>
<dbReference type="Pfam" id="PF14317">
    <property type="entry name" value="YcxB"/>
    <property type="match status" value="1"/>
</dbReference>
<evidence type="ECO:0000259" key="3">
    <source>
        <dbReference type="Pfam" id="PF14317"/>
    </source>
</evidence>
<feature type="compositionally biased region" description="Low complexity" evidence="1">
    <location>
        <begin position="1"/>
        <end position="24"/>
    </location>
</feature>
<dbReference type="EMBL" id="CP073249">
    <property type="protein sequence ID" value="QUF06187.1"/>
    <property type="molecule type" value="Genomic_DNA"/>
</dbReference>
<feature type="transmembrane region" description="Helical" evidence="2">
    <location>
        <begin position="88"/>
        <end position="110"/>
    </location>
</feature>
<organism evidence="4 5">
    <name type="scientific">Actinosynnema pretiosum subsp. pretiosum</name>
    <dbReference type="NCBI Taxonomy" id="103721"/>
    <lineage>
        <taxon>Bacteria</taxon>
        <taxon>Bacillati</taxon>
        <taxon>Actinomycetota</taxon>
        <taxon>Actinomycetes</taxon>
        <taxon>Pseudonocardiales</taxon>
        <taxon>Pseudonocardiaceae</taxon>
        <taxon>Actinosynnema</taxon>
    </lineage>
</organism>
<evidence type="ECO:0000256" key="1">
    <source>
        <dbReference type="SAM" id="MobiDB-lite"/>
    </source>
</evidence>
<reference evidence="4" key="1">
    <citation type="submission" date="2021-04" db="EMBL/GenBank/DDBJ databases">
        <title>Genomic sequence of Actinosynnema pretiosum subsp. pretiosum ATCC 31280 (C-14919).</title>
        <authorList>
            <person name="Bai L."/>
            <person name="Wang X."/>
            <person name="Xiao Y."/>
        </authorList>
    </citation>
    <scope>NUCLEOTIDE SEQUENCE</scope>
    <source>
        <strain evidence="4">ATCC 31280</strain>
    </source>
</reference>
<accession>A0AA45LA64</accession>
<feature type="compositionally biased region" description="Gly residues" evidence="1">
    <location>
        <begin position="42"/>
        <end position="54"/>
    </location>
</feature>